<evidence type="ECO:0000256" key="2">
    <source>
        <dbReference type="SAM" id="Phobius"/>
    </source>
</evidence>
<feature type="transmembrane region" description="Helical" evidence="2">
    <location>
        <begin position="141"/>
        <end position="159"/>
    </location>
</feature>
<feature type="region of interest" description="Disordered" evidence="1">
    <location>
        <begin position="1"/>
        <end position="21"/>
    </location>
</feature>
<protein>
    <recommendedName>
        <fullName evidence="5">DUF485 domain-containing protein</fullName>
    </recommendedName>
</protein>
<comment type="caution">
    <text evidence="3">The sequence shown here is derived from an EMBL/GenBank/DDBJ whole genome shotgun (WGS) entry which is preliminary data.</text>
</comment>
<dbReference type="Pfam" id="PF04341">
    <property type="entry name" value="DUF485"/>
    <property type="match status" value="1"/>
</dbReference>
<feature type="transmembrane region" description="Helical" evidence="2">
    <location>
        <begin position="70"/>
        <end position="96"/>
    </location>
</feature>
<feature type="region of interest" description="Disordered" evidence="1">
    <location>
        <begin position="109"/>
        <end position="130"/>
    </location>
</feature>
<name>A0ABQ6JEF6_9ACTN</name>
<feature type="transmembrane region" description="Helical" evidence="2">
    <location>
        <begin position="40"/>
        <end position="58"/>
    </location>
</feature>
<accession>A0ABQ6JEF6</accession>
<keyword evidence="2" id="KW-0472">Membrane</keyword>
<dbReference type="PANTHER" id="PTHR38441">
    <property type="entry name" value="INTEGRAL MEMBRANE PROTEIN-RELATED"/>
    <property type="match status" value="1"/>
</dbReference>
<evidence type="ECO:0008006" key="5">
    <source>
        <dbReference type="Google" id="ProtNLM"/>
    </source>
</evidence>
<dbReference type="EMBL" id="BSUZ01000001">
    <property type="protein sequence ID" value="GMA86573.1"/>
    <property type="molecule type" value="Genomic_DNA"/>
</dbReference>
<proteinExistence type="predicted"/>
<reference evidence="4" key="1">
    <citation type="journal article" date="2019" name="Int. J. Syst. Evol. Microbiol.">
        <title>The Global Catalogue of Microorganisms (GCM) 10K type strain sequencing project: providing services to taxonomists for standard genome sequencing and annotation.</title>
        <authorList>
            <consortium name="The Broad Institute Genomics Platform"/>
            <consortium name="The Broad Institute Genome Sequencing Center for Infectious Disease"/>
            <person name="Wu L."/>
            <person name="Ma J."/>
        </authorList>
    </citation>
    <scope>NUCLEOTIDE SEQUENCE [LARGE SCALE GENOMIC DNA]</scope>
    <source>
        <strain evidence="4">NBRC 108730</strain>
    </source>
</reference>
<evidence type="ECO:0000313" key="4">
    <source>
        <dbReference type="Proteomes" id="UP001157017"/>
    </source>
</evidence>
<keyword evidence="4" id="KW-1185">Reference proteome</keyword>
<sequence length="296" mass="31827">MSTTHDPGPVDPATHGDDTGYTTIQATPEFAQLRARFRRFVFPMTALFLVWYFLYVLLSTYASGFMAKQVVGNVNIGLLFGVLQFVSTFAITMAYARWADRSFDTAAAEPGRARARPRPPRRGERPMSSQVLAADTVGSPAVNITIFALFVLVTLGIVFRASRNNRSAADFYAGGRSFTGPQNGIAISGDYLSAASLPRHRGGHRAQRVRRLPLLDRLPGGVAGGAAAGGRACCATPAASPWPTSCRSGCGSARCAPPPRSRRSSSPSSTCSRRWRGRAAWWRCCWASATSTGSGW</sequence>
<evidence type="ECO:0000256" key="1">
    <source>
        <dbReference type="SAM" id="MobiDB-lite"/>
    </source>
</evidence>
<organism evidence="3 4">
    <name type="scientific">Angustibacter aerolatus</name>
    <dbReference type="NCBI Taxonomy" id="1162965"/>
    <lineage>
        <taxon>Bacteria</taxon>
        <taxon>Bacillati</taxon>
        <taxon>Actinomycetota</taxon>
        <taxon>Actinomycetes</taxon>
        <taxon>Kineosporiales</taxon>
        <taxon>Kineosporiaceae</taxon>
    </lineage>
</organism>
<dbReference type="Proteomes" id="UP001157017">
    <property type="component" value="Unassembled WGS sequence"/>
</dbReference>
<dbReference type="InterPro" id="IPR007436">
    <property type="entry name" value="DUF485"/>
</dbReference>
<gene>
    <name evidence="3" type="ORF">GCM10025868_18230</name>
</gene>
<evidence type="ECO:0000313" key="3">
    <source>
        <dbReference type="EMBL" id="GMA86573.1"/>
    </source>
</evidence>
<feature type="region of interest" description="Disordered" evidence="1">
    <location>
        <begin position="248"/>
        <end position="272"/>
    </location>
</feature>
<keyword evidence="2" id="KW-1133">Transmembrane helix</keyword>
<dbReference type="PANTHER" id="PTHR38441:SF1">
    <property type="entry name" value="MEMBRANE PROTEIN"/>
    <property type="match status" value="1"/>
</dbReference>
<keyword evidence="2" id="KW-0812">Transmembrane</keyword>